<gene>
    <name evidence="1" type="ORF">LCGC14_2886830</name>
</gene>
<name>A0A0F8YK85_9ZZZZ</name>
<reference evidence="1" key="1">
    <citation type="journal article" date="2015" name="Nature">
        <title>Complex archaea that bridge the gap between prokaryotes and eukaryotes.</title>
        <authorList>
            <person name="Spang A."/>
            <person name="Saw J.H."/>
            <person name="Jorgensen S.L."/>
            <person name="Zaremba-Niedzwiedzka K."/>
            <person name="Martijn J."/>
            <person name="Lind A.E."/>
            <person name="van Eijk R."/>
            <person name="Schleper C."/>
            <person name="Guy L."/>
            <person name="Ettema T.J."/>
        </authorList>
    </citation>
    <scope>NUCLEOTIDE SEQUENCE</scope>
</reference>
<proteinExistence type="predicted"/>
<protein>
    <submittedName>
        <fullName evidence="1">Uncharacterized protein</fullName>
    </submittedName>
</protein>
<dbReference type="AlphaFoldDB" id="A0A0F8YK85"/>
<organism evidence="1">
    <name type="scientific">marine sediment metagenome</name>
    <dbReference type="NCBI Taxonomy" id="412755"/>
    <lineage>
        <taxon>unclassified sequences</taxon>
        <taxon>metagenomes</taxon>
        <taxon>ecological metagenomes</taxon>
    </lineage>
</organism>
<comment type="caution">
    <text evidence="1">The sequence shown here is derived from an EMBL/GenBank/DDBJ whole genome shotgun (WGS) entry which is preliminary data.</text>
</comment>
<dbReference type="EMBL" id="LAZR01056465">
    <property type="protein sequence ID" value="KKK74130.1"/>
    <property type="molecule type" value="Genomic_DNA"/>
</dbReference>
<evidence type="ECO:0000313" key="1">
    <source>
        <dbReference type="EMBL" id="KKK74130.1"/>
    </source>
</evidence>
<accession>A0A0F8YK85</accession>
<sequence length="89" mass="10251">MSMTYNMSSEQETRIRALLNGRNGYTVNEKISQVVNQGLYALEYRIKQNVLKKEGSALLRRAKQDPELARRLGLATIEEPSGIREIKRR</sequence>